<dbReference type="InterPro" id="IPR000847">
    <property type="entry name" value="LysR_HTH_N"/>
</dbReference>
<reference evidence="7 8" key="1">
    <citation type="submission" date="2024-04" db="EMBL/GenBank/DDBJ databases">
        <title>Human intestinal bacterial collection.</title>
        <authorList>
            <person name="Pauvert C."/>
            <person name="Hitch T.C.A."/>
            <person name="Clavel T."/>
        </authorList>
    </citation>
    <scope>NUCLEOTIDE SEQUENCE [LARGE SCALE GENOMIC DNA]</scope>
    <source>
        <strain evidence="7 8">CLA-AA-H145</strain>
    </source>
</reference>
<dbReference type="Pfam" id="PF00126">
    <property type="entry name" value="HTH_1"/>
    <property type="match status" value="1"/>
</dbReference>
<dbReference type="Proteomes" id="UP001487296">
    <property type="component" value="Unassembled WGS sequence"/>
</dbReference>
<keyword evidence="8" id="KW-1185">Reference proteome</keyword>
<dbReference type="RefSeq" id="WP_215759865.1">
    <property type="nucleotide sequence ID" value="NZ_JAHKBE010000022.1"/>
</dbReference>
<keyword evidence="4" id="KW-0010">Activator</keyword>
<comment type="similarity">
    <text evidence="1">Belongs to the LysR transcriptional regulatory family.</text>
</comment>
<dbReference type="EMBL" id="JBBNFP010000022">
    <property type="protein sequence ID" value="MEQ2486773.1"/>
    <property type="molecule type" value="Genomic_DNA"/>
</dbReference>
<protein>
    <submittedName>
        <fullName evidence="7">LysR substrate-binding domain-containing protein</fullName>
    </submittedName>
</protein>
<evidence type="ECO:0000313" key="7">
    <source>
        <dbReference type="EMBL" id="MEQ2486773.1"/>
    </source>
</evidence>
<name>A0ABV1FQT6_9BACT</name>
<feature type="domain" description="HTH lysR-type" evidence="6">
    <location>
        <begin position="1"/>
        <end position="58"/>
    </location>
</feature>
<dbReference type="Gene3D" id="1.10.10.10">
    <property type="entry name" value="Winged helix-like DNA-binding domain superfamily/Winged helix DNA-binding domain"/>
    <property type="match status" value="1"/>
</dbReference>
<dbReference type="SUPFAM" id="SSF46785">
    <property type="entry name" value="Winged helix' DNA-binding domain"/>
    <property type="match status" value="1"/>
</dbReference>
<dbReference type="PRINTS" id="PR00039">
    <property type="entry name" value="HTHLYSR"/>
</dbReference>
<accession>A0ABV1FQT6</accession>
<evidence type="ECO:0000259" key="6">
    <source>
        <dbReference type="PROSITE" id="PS50931"/>
    </source>
</evidence>
<evidence type="ECO:0000256" key="3">
    <source>
        <dbReference type="ARBA" id="ARBA00023125"/>
    </source>
</evidence>
<dbReference type="InterPro" id="IPR036388">
    <property type="entry name" value="WH-like_DNA-bd_sf"/>
</dbReference>
<gene>
    <name evidence="7" type="ORF">AAAT34_06855</name>
</gene>
<keyword evidence="5" id="KW-0804">Transcription</keyword>
<organism evidence="7 8">
    <name type="scientific">Hallella faecis</name>
    <dbReference type="NCBI Taxonomy" id="2841596"/>
    <lineage>
        <taxon>Bacteria</taxon>
        <taxon>Pseudomonadati</taxon>
        <taxon>Bacteroidota</taxon>
        <taxon>Bacteroidia</taxon>
        <taxon>Bacteroidales</taxon>
        <taxon>Prevotellaceae</taxon>
        <taxon>Hallella</taxon>
    </lineage>
</organism>
<dbReference type="PANTHER" id="PTHR30346:SF26">
    <property type="entry name" value="HYDROGEN PEROXIDE-INDUCIBLE GENES ACTIVATOR"/>
    <property type="match status" value="1"/>
</dbReference>
<dbReference type="InterPro" id="IPR005119">
    <property type="entry name" value="LysR_subst-bd"/>
</dbReference>
<evidence type="ECO:0000256" key="4">
    <source>
        <dbReference type="ARBA" id="ARBA00023159"/>
    </source>
</evidence>
<proteinExistence type="inferred from homology"/>
<dbReference type="PROSITE" id="PS50931">
    <property type="entry name" value="HTH_LYSR"/>
    <property type="match status" value="1"/>
</dbReference>
<comment type="caution">
    <text evidence="7">The sequence shown here is derived from an EMBL/GenBank/DDBJ whole genome shotgun (WGS) entry which is preliminary data.</text>
</comment>
<dbReference type="Pfam" id="PF03466">
    <property type="entry name" value="LysR_substrate"/>
    <property type="match status" value="1"/>
</dbReference>
<evidence type="ECO:0000313" key="8">
    <source>
        <dbReference type="Proteomes" id="UP001487296"/>
    </source>
</evidence>
<evidence type="ECO:0000256" key="1">
    <source>
        <dbReference type="ARBA" id="ARBA00009437"/>
    </source>
</evidence>
<sequence length="307" mass="35406">MNIQQLRYIVAIDRFRNFARAADSCHISQPTLSAMVAKLEKELDVRLFERSNKTVKPTVAGEKIIRQAQRALMETDRIAELASEDKGTIGGSFALSVGPTIAPYLLPKFIHHYRNDYPTVDLSIRELKASFMFEALLNGEFDAGIAISDNIRQGILEIPLYTERFYVYIAESCWRKLPIFKPENLEHENMWIMKEAQCLRESAFSFCKARSKGTHIYEAGSIDTLIRIVDENGGFTIIPEMHLPFLSEQQRANVRKIEGDYLSQRRISLYIKDDYVRERMLNTVVDTLKTFMPESMLSKTVRRPLRL</sequence>
<dbReference type="InterPro" id="IPR036390">
    <property type="entry name" value="WH_DNA-bd_sf"/>
</dbReference>
<evidence type="ECO:0000256" key="2">
    <source>
        <dbReference type="ARBA" id="ARBA00023015"/>
    </source>
</evidence>
<evidence type="ECO:0000256" key="5">
    <source>
        <dbReference type="ARBA" id="ARBA00023163"/>
    </source>
</evidence>
<keyword evidence="2" id="KW-0805">Transcription regulation</keyword>
<dbReference type="Gene3D" id="3.40.190.10">
    <property type="entry name" value="Periplasmic binding protein-like II"/>
    <property type="match status" value="2"/>
</dbReference>
<dbReference type="PANTHER" id="PTHR30346">
    <property type="entry name" value="TRANSCRIPTIONAL DUAL REGULATOR HCAR-RELATED"/>
    <property type="match status" value="1"/>
</dbReference>
<keyword evidence="3" id="KW-0238">DNA-binding</keyword>
<dbReference type="SUPFAM" id="SSF53850">
    <property type="entry name" value="Periplasmic binding protein-like II"/>
    <property type="match status" value="1"/>
</dbReference>